<organism evidence="2 3">
    <name type="scientific">Fragilariopsis cylindrus CCMP1102</name>
    <dbReference type="NCBI Taxonomy" id="635003"/>
    <lineage>
        <taxon>Eukaryota</taxon>
        <taxon>Sar</taxon>
        <taxon>Stramenopiles</taxon>
        <taxon>Ochrophyta</taxon>
        <taxon>Bacillariophyta</taxon>
        <taxon>Bacillariophyceae</taxon>
        <taxon>Bacillariophycidae</taxon>
        <taxon>Bacillariales</taxon>
        <taxon>Bacillariaceae</taxon>
        <taxon>Fragilariopsis</taxon>
    </lineage>
</organism>
<sequence length="305" mass="35033">MAKQTNIKGKINRSGDDTKLTRRQGEYKKAASKKKKNIDKKSNDDWIASLAKDTLAKDNAASNNGNNIPSKEDRKRKREAKKNRRMEQKELQQQQREQQQQQPNLKKTARTTQATTTTRTRTPTGKSKSSSSVLLELSKNRLQNLSQNLQNVYKDIVHNEKKEEHDKSSSSTSDDKKIRRTPYYLPGDVNANAIRNSVSTAKMRKRKLNEDTIQPRSCDYSGIGMARNSMLIEFVDPSYYPKLEEEFHEHIPGFFGKQRTKAMKKQTDGNMLWRRMANSKQGMSKKLKGMSPDERVESMIDSGLM</sequence>
<protein>
    <submittedName>
        <fullName evidence="2">Uncharacterized protein</fullName>
    </submittedName>
</protein>
<reference evidence="2 3" key="1">
    <citation type="submission" date="2016-09" db="EMBL/GenBank/DDBJ databases">
        <title>Extensive genetic diversity and differential bi-allelic expression allows diatom success in the polar Southern Ocean.</title>
        <authorList>
            <consortium name="DOE Joint Genome Institute"/>
            <person name="Mock T."/>
            <person name="Otillar R.P."/>
            <person name="Strauss J."/>
            <person name="Dupont C."/>
            <person name="Frickenhaus S."/>
            <person name="Maumus F."/>
            <person name="Mcmullan M."/>
            <person name="Sanges R."/>
            <person name="Schmutz J."/>
            <person name="Toseland A."/>
            <person name="Valas R."/>
            <person name="Veluchamy A."/>
            <person name="Ward B.J."/>
            <person name="Allen A."/>
            <person name="Barry K."/>
            <person name="Falciatore A."/>
            <person name="Ferrante M."/>
            <person name="Fortunato A.E."/>
            <person name="Gloeckner G."/>
            <person name="Gruber A."/>
            <person name="Hipkin R."/>
            <person name="Janech M."/>
            <person name="Kroth P."/>
            <person name="Leese F."/>
            <person name="Lindquist E."/>
            <person name="Lyon B.R."/>
            <person name="Martin J."/>
            <person name="Mayer C."/>
            <person name="Parker M."/>
            <person name="Quesneville H."/>
            <person name="Raymond J."/>
            <person name="Uhlig C."/>
            <person name="Valentin K.U."/>
            <person name="Worden A.Z."/>
            <person name="Armbrust E.V."/>
            <person name="Bowler C."/>
            <person name="Green B."/>
            <person name="Moulton V."/>
            <person name="Van Oosterhout C."/>
            <person name="Grigoriev I."/>
        </authorList>
    </citation>
    <scope>NUCLEOTIDE SEQUENCE [LARGE SCALE GENOMIC DNA]</scope>
    <source>
        <strain evidence="2 3">CCMP1102</strain>
    </source>
</reference>
<dbReference type="AlphaFoldDB" id="A0A1E7FC41"/>
<dbReference type="EMBL" id="KV784359">
    <property type="protein sequence ID" value="OEU15373.1"/>
    <property type="molecule type" value="Genomic_DNA"/>
</dbReference>
<feature type="region of interest" description="Disordered" evidence="1">
    <location>
        <begin position="1"/>
        <end position="133"/>
    </location>
</feature>
<accession>A0A1E7FC41</accession>
<feature type="compositionally biased region" description="Basic and acidic residues" evidence="1">
    <location>
        <begin position="13"/>
        <end position="29"/>
    </location>
</feature>
<gene>
    <name evidence="2" type="ORF">FRACYDRAFT_240059</name>
</gene>
<evidence type="ECO:0000256" key="1">
    <source>
        <dbReference type="SAM" id="MobiDB-lite"/>
    </source>
</evidence>
<feature type="region of interest" description="Disordered" evidence="1">
    <location>
        <begin position="158"/>
        <end position="183"/>
    </location>
</feature>
<dbReference type="KEGG" id="fcy:FRACYDRAFT_240059"/>
<evidence type="ECO:0000313" key="3">
    <source>
        <dbReference type="Proteomes" id="UP000095751"/>
    </source>
</evidence>
<dbReference type="OrthoDB" id="47512at2759"/>
<dbReference type="InParanoid" id="A0A1E7FC41"/>
<feature type="compositionally biased region" description="Low complexity" evidence="1">
    <location>
        <begin position="91"/>
        <end position="102"/>
    </location>
</feature>
<feature type="compositionally biased region" description="Basic residues" evidence="1">
    <location>
        <begin position="74"/>
        <end position="84"/>
    </location>
</feature>
<name>A0A1E7FC41_9STRA</name>
<proteinExistence type="predicted"/>
<feature type="compositionally biased region" description="Polar residues" evidence="1">
    <location>
        <begin position="60"/>
        <end position="69"/>
    </location>
</feature>
<evidence type="ECO:0000313" key="2">
    <source>
        <dbReference type="EMBL" id="OEU15373.1"/>
    </source>
</evidence>
<feature type="compositionally biased region" description="Low complexity" evidence="1">
    <location>
        <begin position="110"/>
        <end position="132"/>
    </location>
</feature>
<feature type="region of interest" description="Disordered" evidence="1">
    <location>
        <begin position="281"/>
        <end position="305"/>
    </location>
</feature>
<keyword evidence="3" id="KW-1185">Reference proteome</keyword>
<feature type="compositionally biased region" description="Basic and acidic residues" evidence="1">
    <location>
        <begin position="158"/>
        <end position="177"/>
    </location>
</feature>
<dbReference type="Proteomes" id="UP000095751">
    <property type="component" value="Unassembled WGS sequence"/>
</dbReference>